<keyword evidence="17 25" id="KW-0482">Metalloprotease</keyword>
<evidence type="ECO:0000256" key="23">
    <source>
        <dbReference type="PIRSR" id="PIRSR634016-3"/>
    </source>
</evidence>
<dbReference type="InterPro" id="IPR042097">
    <property type="entry name" value="Aminopeptidase_N-like_N_sf"/>
</dbReference>
<evidence type="ECO:0000256" key="21">
    <source>
        <dbReference type="ARBA" id="ARBA00023288"/>
    </source>
</evidence>
<evidence type="ECO:0000256" key="2">
    <source>
        <dbReference type="ARBA" id="ARBA00004401"/>
    </source>
</evidence>
<dbReference type="FunFam" id="1.25.50.20:FF:000001">
    <property type="entry name" value="Aminopeptidase"/>
    <property type="match status" value="1"/>
</dbReference>
<keyword evidence="18" id="KW-0472">Membrane</keyword>
<evidence type="ECO:0000256" key="10">
    <source>
        <dbReference type="ARBA" id="ARBA00022692"/>
    </source>
</evidence>
<evidence type="ECO:0000256" key="13">
    <source>
        <dbReference type="ARBA" id="ARBA00022833"/>
    </source>
</evidence>
<dbReference type="FunFam" id="2.60.40.1730:FF:000001">
    <property type="entry name" value="Leucyl-cystinyl aminopeptidase"/>
    <property type="match status" value="1"/>
</dbReference>
<dbReference type="GO" id="GO:0098552">
    <property type="term" value="C:side of membrane"/>
    <property type="evidence" value="ECO:0007669"/>
    <property type="project" value="UniProtKB-KW"/>
</dbReference>
<evidence type="ECO:0000256" key="7">
    <source>
        <dbReference type="ARBA" id="ARBA00022475"/>
    </source>
</evidence>
<keyword evidence="15" id="KW-0735">Signal-anchor</keyword>
<name>A0A9P0BQF8_CHRIL</name>
<dbReference type="GO" id="GO:0006508">
    <property type="term" value="P:proteolysis"/>
    <property type="evidence" value="ECO:0007669"/>
    <property type="project" value="UniProtKB-KW"/>
</dbReference>
<reference evidence="29" key="1">
    <citation type="submission" date="2021-12" db="EMBL/GenBank/DDBJ databases">
        <authorList>
            <person name="King R."/>
        </authorList>
    </citation>
    <scope>NUCLEOTIDE SEQUENCE</scope>
</reference>
<protein>
    <recommendedName>
        <fullName evidence="25">Aminopeptidase</fullName>
        <ecNumber evidence="25">3.4.11.-</ecNumber>
    </recommendedName>
</protein>
<dbReference type="GO" id="GO:0005737">
    <property type="term" value="C:cytoplasm"/>
    <property type="evidence" value="ECO:0007669"/>
    <property type="project" value="TreeGrafter"/>
</dbReference>
<evidence type="ECO:0000256" key="17">
    <source>
        <dbReference type="ARBA" id="ARBA00023049"/>
    </source>
</evidence>
<evidence type="ECO:0000256" key="11">
    <source>
        <dbReference type="ARBA" id="ARBA00022723"/>
    </source>
</evidence>
<dbReference type="EC" id="3.4.11.-" evidence="25"/>
<dbReference type="Pfam" id="PF11838">
    <property type="entry name" value="ERAP1_C"/>
    <property type="match status" value="1"/>
</dbReference>
<dbReference type="Gene3D" id="1.25.50.20">
    <property type="match status" value="1"/>
</dbReference>
<feature type="site" description="Transition state stabilizer" evidence="24">
    <location>
        <position position="455"/>
    </location>
</feature>
<evidence type="ECO:0000256" key="15">
    <source>
        <dbReference type="ARBA" id="ARBA00022968"/>
    </source>
</evidence>
<evidence type="ECO:0000256" key="8">
    <source>
        <dbReference type="ARBA" id="ARBA00022622"/>
    </source>
</evidence>
<dbReference type="InterPro" id="IPR014782">
    <property type="entry name" value="Peptidase_M1_dom"/>
</dbReference>
<dbReference type="InterPro" id="IPR034016">
    <property type="entry name" value="M1_APN-typ"/>
</dbReference>
<dbReference type="Proteomes" id="UP001154114">
    <property type="component" value="Chromosome 11"/>
</dbReference>
<evidence type="ECO:0000256" key="3">
    <source>
        <dbReference type="ARBA" id="ARBA00004609"/>
    </source>
</evidence>
<keyword evidence="9 25" id="KW-0645">Protease</keyword>
<comment type="subunit">
    <text evidence="5">Homodimer; disulfide-linked.</text>
</comment>
<dbReference type="PANTHER" id="PTHR11533">
    <property type="entry name" value="PROTEASE M1 ZINC METALLOPROTEASE"/>
    <property type="match status" value="1"/>
</dbReference>
<dbReference type="CDD" id="cd09601">
    <property type="entry name" value="M1_APN-Q_like"/>
    <property type="match status" value="1"/>
</dbReference>
<dbReference type="Pfam" id="PF01433">
    <property type="entry name" value="Peptidase_M1"/>
    <property type="match status" value="1"/>
</dbReference>
<comment type="cofactor">
    <cofactor evidence="23 25">
        <name>Zn(2+)</name>
        <dbReference type="ChEBI" id="CHEBI:29105"/>
    </cofactor>
    <text evidence="23 25">Binds 1 zinc ion per subunit.</text>
</comment>
<dbReference type="FunFam" id="2.60.40.1910:FF:000003">
    <property type="entry name" value="Aminopeptidase"/>
    <property type="match status" value="1"/>
</dbReference>
<keyword evidence="10" id="KW-0812">Transmembrane</keyword>
<sequence length="945" mass="109273">MSNNSKMKAWTCNNKLLIFVILVALCLFVSTVALATLDKEECKLLLAAQRTKESLTPQTEVIEDPDFYRLPRNIMPKNYRLMLKPNQIAKTFDGYIYITFQVYEPTDQIILHVNNLTIHSVTLKNHLNQSVTILSHEIVTDKRELLHINLEDELAREKHTLFILFSGNTDKKIVGLYSSNLANLGTMVASKFQPTYARQAFPCFDEPDFKATYDITLFKPKTHIALSNMNEISTEFDSQANMDKVTFATSVPMSTYLACFVICDFDHKVAEINSGNIGNNFILRSFAQKQELHKIDFALSIGKRATEFYIQYYEVPFPLPKLDMIAIPDYVSGATEHWGLITYRETSFLVDEAKASATNKINVANTITHELAHMWFGNLVTMKWWDEVWLNEGFASYMQVKALDAIEPSWKVMDQFLTKTLHPVLKTDVKLSSHPIVQTVATPDQITAIFDSISYNKGASILRMLEGFIGPDNFRLGVSDYLKKYKFGNTVTQELLSCLEPYFQQKYPDLNLSYIMDTWTRQKGFPVLEIKNGDMPNTFFVTQTRFLIDPDAEHANDSKFKYRWFVPITYITNTGPKDEIVWLSDTAPSVSLRLNEGDQWVKLNNRQVGYYRVNYSMVMWQTLIEQLKSKSPHITPADRSNLLDDAFALAEARVLPYHTAMTMSTYLLVENDLPPWETAASVFRTLEDRLHNSLAHDNLMKYVQRIIRPIYVKQDWDAENLPVLASLLRTRILSLAVHYQLPDAEQRVKKMFQNWLHNNGELERKPIQQDLRELVYFNGMKSASMADWDTLWKIYQKEEDVQEKMKLRRALAAPRDTAILRKFLLMAWDETNIRSQDYLNVIIMISNNPSGTALVWDEVRSRWPFLVQRFTLNSRYLGNMIPDITDTFNTDLKLKEMESFFAQYPDAGAGEGARRRALETVRNNIRWNVYHLNSVTSWLVTNHRG</sequence>
<dbReference type="GO" id="GO:0043171">
    <property type="term" value="P:peptide catabolic process"/>
    <property type="evidence" value="ECO:0007669"/>
    <property type="project" value="TreeGrafter"/>
</dbReference>
<evidence type="ECO:0000256" key="9">
    <source>
        <dbReference type="ARBA" id="ARBA00022670"/>
    </source>
</evidence>
<feature type="domain" description="Aminopeptidase N-like N-terminal" evidence="28">
    <location>
        <begin position="76"/>
        <end position="257"/>
    </location>
</feature>
<keyword evidence="21" id="KW-0449">Lipoprotein</keyword>
<dbReference type="InterPro" id="IPR024571">
    <property type="entry name" value="ERAP1-like_C_dom"/>
</dbReference>
<keyword evidence="19" id="KW-1015">Disulfide bond</keyword>
<dbReference type="GO" id="GO:0042277">
    <property type="term" value="F:peptide binding"/>
    <property type="evidence" value="ECO:0007669"/>
    <property type="project" value="TreeGrafter"/>
</dbReference>
<organism evidence="29 30">
    <name type="scientific">Chrysodeixis includens</name>
    <name type="common">Soybean looper</name>
    <name type="synonym">Pseudoplusia includens</name>
    <dbReference type="NCBI Taxonomy" id="689277"/>
    <lineage>
        <taxon>Eukaryota</taxon>
        <taxon>Metazoa</taxon>
        <taxon>Ecdysozoa</taxon>
        <taxon>Arthropoda</taxon>
        <taxon>Hexapoda</taxon>
        <taxon>Insecta</taxon>
        <taxon>Pterygota</taxon>
        <taxon>Neoptera</taxon>
        <taxon>Endopterygota</taxon>
        <taxon>Lepidoptera</taxon>
        <taxon>Glossata</taxon>
        <taxon>Ditrysia</taxon>
        <taxon>Noctuoidea</taxon>
        <taxon>Noctuidae</taxon>
        <taxon>Plusiinae</taxon>
        <taxon>Chrysodeixis</taxon>
    </lineage>
</organism>
<dbReference type="Gene3D" id="2.60.40.1910">
    <property type="match status" value="1"/>
</dbReference>
<feature type="binding site" evidence="23">
    <location>
        <position position="369"/>
    </location>
    <ligand>
        <name>Zn(2+)</name>
        <dbReference type="ChEBI" id="CHEBI:29105"/>
        <note>catalytic</note>
    </ligand>
</feature>
<keyword evidence="12 25" id="KW-0378">Hydrolase</keyword>
<feature type="binding site" evidence="23">
    <location>
        <position position="392"/>
    </location>
    <ligand>
        <name>Zn(2+)</name>
        <dbReference type="ChEBI" id="CHEBI:29105"/>
        <note>catalytic</note>
    </ligand>
</feature>
<evidence type="ECO:0000256" key="6">
    <source>
        <dbReference type="ARBA" id="ARBA00022438"/>
    </source>
</evidence>
<dbReference type="Pfam" id="PF17900">
    <property type="entry name" value="Peptidase_M1_N"/>
    <property type="match status" value="1"/>
</dbReference>
<dbReference type="InterPro" id="IPR050344">
    <property type="entry name" value="Peptidase_M1_aminopeptidases"/>
</dbReference>
<evidence type="ECO:0000313" key="30">
    <source>
        <dbReference type="Proteomes" id="UP001154114"/>
    </source>
</evidence>
<dbReference type="InterPro" id="IPR045357">
    <property type="entry name" value="Aminopeptidase_N-like_N"/>
</dbReference>
<dbReference type="EMBL" id="LR824014">
    <property type="protein sequence ID" value="CAH0581229.1"/>
    <property type="molecule type" value="Genomic_DNA"/>
</dbReference>
<keyword evidence="11 23" id="KW-0479">Metal-binding</keyword>
<evidence type="ECO:0000256" key="18">
    <source>
        <dbReference type="ARBA" id="ARBA00023136"/>
    </source>
</evidence>
<evidence type="ECO:0000256" key="5">
    <source>
        <dbReference type="ARBA" id="ARBA00011748"/>
    </source>
</evidence>
<dbReference type="InterPro" id="IPR001930">
    <property type="entry name" value="Peptidase_M1"/>
</dbReference>
<dbReference type="Gene3D" id="1.10.390.10">
    <property type="entry name" value="Neutral Protease Domain 2"/>
    <property type="match status" value="1"/>
</dbReference>
<proteinExistence type="inferred from homology"/>
<dbReference type="Gene3D" id="2.60.40.1730">
    <property type="entry name" value="tricorn interacting facor f3 domain"/>
    <property type="match status" value="1"/>
</dbReference>
<evidence type="ECO:0000256" key="22">
    <source>
        <dbReference type="PIRSR" id="PIRSR634016-1"/>
    </source>
</evidence>
<dbReference type="InterPro" id="IPR027268">
    <property type="entry name" value="Peptidase_M4/M1_CTD_sf"/>
</dbReference>
<keyword evidence="6 25" id="KW-0031">Aminopeptidase</keyword>
<dbReference type="OrthoDB" id="510539at2759"/>
<evidence type="ECO:0000259" key="28">
    <source>
        <dbReference type="Pfam" id="PF17900"/>
    </source>
</evidence>
<dbReference type="PANTHER" id="PTHR11533:SF276">
    <property type="entry name" value="GLUTAMYL AMINOPEPTIDASE"/>
    <property type="match status" value="1"/>
</dbReference>
<evidence type="ECO:0000256" key="12">
    <source>
        <dbReference type="ARBA" id="ARBA00022801"/>
    </source>
</evidence>
<keyword evidence="16" id="KW-1133">Transmembrane helix</keyword>
<keyword evidence="13 23" id="KW-0862">Zinc</keyword>
<evidence type="ECO:0000259" key="26">
    <source>
        <dbReference type="Pfam" id="PF01433"/>
    </source>
</evidence>
<evidence type="ECO:0000256" key="24">
    <source>
        <dbReference type="PIRSR" id="PIRSR634016-4"/>
    </source>
</evidence>
<evidence type="ECO:0000256" key="16">
    <source>
        <dbReference type="ARBA" id="ARBA00022989"/>
    </source>
</evidence>
<dbReference type="AlphaFoldDB" id="A0A9P0BQF8"/>
<comment type="similarity">
    <text evidence="4 25">Belongs to the peptidase M1 family.</text>
</comment>
<feature type="binding site" evidence="23">
    <location>
        <position position="373"/>
    </location>
    <ligand>
        <name>Zn(2+)</name>
        <dbReference type="ChEBI" id="CHEBI:29105"/>
        <note>catalytic</note>
    </ligand>
</feature>
<keyword evidence="8" id="KW-0336">GPI-anchor</keyword>
<dbReference type="SUPFAM" id="SSF55486">
    <property type="entry name" value="Metalloproteases ('zincins'), catalytic domain"/>
    <property type="match status" value="1"/>
</dbReference>
<comment type="catalytic activity">
    <reaction evidence="1">
        <text>Release of N-terminal glutamate (and to a lesser extent aspartate) from a peptide.</text>
        <dbReference type="EC" id="3.4.11.7"/>
    </reaction>
</comment>
<accession>A0A9P0BQF8</accession>
<feature type="active site" description="Proton acceptor" evidence="22">
    <location>
        <position position="370"/>
    </location>
</feature>
<evidence type="ECO:0000313" key="29">
    <source>
        <dbReference type="EMBL" id="CAH0581229.1"/>
    </source>
</evidence>
<evidence type="ECO:0000256" key="4">
    <source>
        <dbReference type="ARBA" id="ARBA00010136"/>
    </source>
</evidence>
<gene>
    <name evidence="29" type="ORF">CINC_LOCUS1465</name>
</gene>
<dbReference type="GO" id="GO:0005886">
    <property type="term" value="C:plasma membrane"/>
    <property type="evidence" value="ECO:0007669"/>
    <property type="project" value="UniProtKB-SubCell"/>
</dbReference>
<evidence type="ECO:0000256" key="1">
    <source>
        <dbReference type="ARBA" id="ARBA00001703"/>
    </source>
</evidence>
<keyword evidence="20" id="KW-0325">Glycoprotein</keyword>
<dbReference type="FunFam" id="1.10.390.10:FF:000016">
    <property type="entry name" value="Glutamyl aminopeptidase"/>
    <property type="match status" value="1"/>
</dbReference>
<dbReference type="GO" id="GO:0008270">
    <property type="term" value="F:zinc ion binding"/>
    <property type="evidence" value="ECO:0007669"/>
    <property type="project" value="UniProtKB-UniRule"/>
</dbReference>
<evidence type="ECO:0000256" key="14">
    <source>
        <dbReference type="ARBA" id="ARBA00022837"/>
    </source>
</evidence>
<comment type="subcellular location">
    <subcellularLocation>
        <location evidence="3">Cell membrane</location>
        <topology evidence="3">Lipid-anchor</topology>
        <topology evidence="3">GPI-anchor</topology>
    </subcellularLocation>
    <subcellularLocation>
        <location evidence="2">Cell membrane</location>
        <topology evidence="2">Single-pass type II membrane protein</topology>
    </subcellularLocation>
</comment>
<dbReference type="PRINTS" id="PR00756">
    <property type="entry name" value="ALADIPTASE"/>
</dbReference>
<keyword evidence="14" id="KW-0106">Calcium</keyword>
<evidence type="ECO:0000256" key="20">
    <source>
        <dbReference type="ARBA" id="ARBA00023180"/>
    </source>
</evidence>
<dbReference type="GO" id="GO:0070006">
    <property type="term" value="F:metalloaminopeptidase activity"/>
    <property type="evidence" value="ECO:0007669"/>
    <property type="project" value="TreeGrafter"/>
</dbReference>
<evidence type="ECO:0000256" key="19">
    <source>
        <dbReference type="ARBA" id="ARBA00023157"/>
    </source>
</evidence>
<keyword evidence="30" id="KW-1185">Reference proteome</keyword>
<dbReference type="GO" id="GO:0004230">
    <property type="term" value="F:glutamyl aminopeptidase activity"/>
    <property type="evidence" value="ECO:0007669"/>
    <property type="project" value="UniProtKB-EC"/>
</dbReference>
<evidence type="ECO:0000259" key="27">
    <source>
        <dbReference type="Pfam" id="PF11838"/>
    </source>
</evidence>
<feature type="domain" description="Peptidase M1 membrane alanine aminopeptidase" evidence="26">
    <location>
        <begin position="297"/>
        <end position="519"/>
    </location>
</feature>
<dbReference type="SUPFAM" id="SSF63737">
    <property type="entry name" value="Leukotriene A4 hydrolase N-terminal domain"/>
    <property type="match status" value="1"/>
</dbReference>
<evidence type="ECO:0000256" key="25">
    <source>
        <dbReference type="RuleBase" id="RU364040"/>
    </source>
</evidence>
<dbReference type="GO" id="GO:0005615">
    <property type="term" value="C:extracellular space"/>
    <property type="evidence" value="ECO:0007669"/>
    <property type="project" value="TreeGrafter"/>
</dbReference>
<keyword evidence="7" id="KW-1003">Cell membrane</keyword>
<feature type="domain" description="ERAP1-like C-terminal" evidence="27">
    <location>
        <begin position="600"/>
        <end position="923"/>
    </location>
</feature>